<proteinExistence type="inferred from homology"/>
<dbReference type="InterPro" id="IPR023997">
    <property type="entry name" value="TonB-dep_OMP_SusC/RagA_CS"/>
</dbReference>
<dbReference type="InterPro" id="IPR036942">
    <property type="entry name" value="Beta-barrel_TonB_sf"/>
</dbReference>
<dbReference type="Gene3D" id="2.40.170.20">
    <property type="entry name" value="TonB-dependent receptor, beta-barrel domain"/>
    <property type="match status" value="1"/>
</dbReference>
<dbReference type="KEGG" id="nia:A8C56_07085"/>
<dbReference type="Pfam" id="PF13715">
    <property type="entry name" value="CarbopepD_reg_2"/>
    <property type="match status" value="1"/>
</dbReference>
<dbReference type="EMBL" id="CP015772">
    <property type="protein sequence ID" value="ANH80775.1"/>
    <property type="molecule type" value="Genomic_DNA"/>
</dbReference>
<dbReference type="Gene3D" id="2.60.40.1120">
    <property type="entry name" value="Carboxypeptidase-like, regulatory domain"/>
    <property type="match status" value="1"/>
</dbReference>
<keyword evidence="3 7" id="KW-1134">Transmembrane beta strand</keyword>
<keyword evidence="6 7" id="KW-0998">Cell outer membrane</keyword>
<evidence type="ECO:0000256" key="1">
    <source>
        <dbReference type="ARBA" id="ARBA00004571"/>
    </source>
</evidence>
<feature type="transmembrane region" description="Helical" evidence="8">
    <location>
        <begin position="12"/>
        <end position="33"/>
    </location>
</feature>
<keyword evidence="2 7" id="KW-0813">Transport</keyword>
<dbReference type="NCBIfam" id="TIGR04056">
    <property type="entry name" value="OMP_RagA_SusC"/>
    <property type="match status" value="1"/>
</dbReference>
<sequence length="1031" mass="113017">MNQSIQLKRASLLLRAVLLLWLVTTGCCLLLSAQNTNISGTVTSATTSQPIEGASVTVKGSTSGVLTDSHGNFTISAAPGSQLEISYVGYETQTATVTNNKSLNVVLKTTAAQDMSEVVVVGYGTQRKKDITGSVATVDLKATKDVAAANLQRLLVGQVPGVAVKQLTGRPGQQLEVVVRGLSSLGAGSQPLYVIDGFPIGNSMDYGISPNDIGSITILKDAVSSAIYGARGSNGVVLITTKAAKAGGKSIDFSATYGVQTVPESRRTKVLNGQEFAQFKKDIFVDSKRYFENREPSIDEIPEDFRYPEQTKISTNWFNEILHNNAPFKNVNLTYSDGQGDTKSLFSVSYFKQDGVIKNTDFEQFSAHSNIEGKLNDFIRTGLNITGFYTTNNLGPSTEGRDNLIGSTLLMDPREPVYNEDGTFNTYIGGHDGIFGFPNPVQVLKEQLNVVRVGQILTSGFAEAKFLRHFTFKTSLNALLRYSAQKLYTPSTLAGENAPPPRLASESDNAYSTVNYSADQLLSYDNSFGASRLNVLAGYTAQNETVRGLAGTGSDYPNDLTPFLDAAAIKSASSTEYGWGLNAFFGRVNYVFDEKYLLSATFRREGSSRFGEHNRYGNFPAISAGWRLLNEKFMPKISWLSDLKLRASWGITGNNNIGNYSSLSMMTKSDYILGSGDGSLVRGFIVDGLANPNLGWETSKQLDIGLDLAAFNNKLTFTAEYYKKVTSDMLLPVQIPAISGFTSYLDNIGKVQNTGVEFITSYNTTIGQVGLHTNLNVSMNQNKVLEIRGQNDQILNGTFYGAYSISRIGRPIGMFYGYKVLGIFNNDQEIKNSPTQDGAVPGVYKYYDANGDGVISYGTDDMVEIGNPWPKMTFGVTLGGDYRNFDLNILLNGATGFDVYREIEKSTMNMDGVFNVSEEANYRWRSEQNPGNGKYAGTLNYKWQRESNSRYVYKGDYIWLKNISLGYTFKKSDFFFKTFRLYGSIDNFLLFTKYPGSNPEASVTGGGIYPGVDDETYPISRTFTLGLKLNF</sequence>
<dbReference type="NCBIfam" id="TIGR04057">
    <property type="entry name" value="SusC_RagA_signa"/>
    <property type="match status" value="1"/>
</dbReference>
<dbReference type="PROSITE" id="PS52016">
    <property type="entry name" value="TONB_DEPENDENT_REC_3"/>
    <property type="match status" value="1"/>
</dbReference>
<evidence type="ECO:0000256" key="4">
    <source>
        <dbReference type="ARBA" id="ARBA00022692"/>
    </source>
</evidence>
<evidence type="ECO:0000313" key="11">
    <source>
        <dbReference type="Proteomes" id="UP000077667"/>
    </source>
</evidence>
<dbReference type="OrthoDB" id="9768177at2"/>
<dbReference type="InterPro" id="IPR037066">
    <property type="entry name" value="Plug_dom_sf"/>
</dbReference>
<keyword evidence="8" id="KW-1133">Transmembrane helix</keyword>
<dbReference type="SUPFAM" id="SSF49464">
    <property type="entry name" value="Carboxypeptidase regulatory domain-like"/>
    <property type="match status" value="1"/>
</dbReference>
<evidence type="ECO:0000256" key="3">
    <source>
        <dbReference type="ARBA" id="ARBA00022452"/>
    </source>
</evidence>
<name>A0A1A9I0B0_9BACT</name>
<evidence type="ECO:0000256" key="2">
    <source>
        <dbReference type="ARBA" id="ARBA00022448"/>
    </source>
</evidence>
<organism evidence="10 11">
    <name type="scientific">Niabella ginsenosidivorans</name>
    <dbReference type="NCBI Taxonomy" id="1176587"/>
    <lineage>
        <taxon>Bacteria</taxon>
        <taxon>Pseudomonadati</taxon>
        <taxon>Bacteroidota</taxon>
        <taxon>Chitinophagia</taxon>
        <taxon>Chitinophagales</taxon>
        <taxon>Chitinophagaceae</taxon>
        <taxon>Niabella</taxon>
    </lineage>
</organism>
<comment type="similarity">
    <text evidence="7">Belongs to the TonB-dependent receptor family.</text>
</comment>
<keyword evidence="11" id="KW-1185">Reference proteome</keyword>
<dbReference type="InterPro" id="IPR023996">
    <property type="entry name" value="TonB-dep_OMP_SusC/RagA"/>
</dbReference>
<comment type="subcellular location">
    <subcellularLocation>
        <location evidence="1 7">Cell outer membrane</location>
        <topology evidence="1 7">Multi-pass membrane protein</topology>
    </subcellularLocation>
</comment>
<dbReference type="AlphaFoldDB" id="A0A1A9I0B0"/>
<dbReference type="InterPro" id="IPR008969">
    <property type="entry name" value="CarboxyPept-like_regulatory"/>
</dbReference>
<feature type="domain" description="TonB-dependent receptor plug" evidence="9">
    <location>
        <begin position="128"/>
        <end position="236"/>
    </location>
</feature>
<dbReference type="Pfam" id="PF07715">
    <property type="entry name" value="Plug"/>
    <property type="match status" value="1"/>
</dbReference>
<protein>
    <submittedName>
        <fullName evidence="10">SusC/RagA family TonB-linked outer membrane protein</fullName>
    </submittedName>
</protein>
<dbReference type="RefSeq" id="WP_067753835.1">
    <property type="nucleotide sequence ID" value="NZ_CP015772.1"/>
</dbReference>
<dbReference type="Proteomes" id="UP000077667">
    <property type="component" value="Chromosome"/>
</dbReference>
<dbReference type="Gene3D" id="2.170.130.10">
    <property type="entry name" value="TonB-dependent receptor, plug domain"/>
    <property type="match status" value="1"/>
</dbReference>
<evidence type="ECO:0000259" key="9">
    <source>
        <dbReference type="Pfam" id="PF07715"/>
    </source>
</evidence>
<evidence type="ECO:0000256" key="6">
    <source>
        <dbReference type="ARBA" id="ARBA00023237"/>
    </source>
</evidence>
<reference evidence="10 11" key="1">
    <citation type="submission" date="2016-05" db="EMBL/GenBank/DDBJ databases">
        <title>Niabella ginsenosidivorans BS26 whole genome sequencing.</title>
        <authorList>
            <person name="Im W.T."/>
            <person name="Siddiqi M.Z."/>
        </authorList>
    </citation>
    <scope>NUCLEOTIDE SEQUENCE [LARGE SCALE GENOMIC DNA]</scope>
    <source>
        <strain evidence="10 11">BS26</strain>
    </source>
</reference>
<dbReference type="SUPFAM" id="SSF56935">
    <property type="entry name" value="Porins"/>
    <property type="match status" value="1"/>
</dbReference>
<evidence type="ECO:0000256" key="8">
    <source>
        <dbReference type="SAM" id="Phobius"/>
    </source>
</evidence>
<evidence type="ECO:0000313" key="10">
    <source>
        <dbReference type="EMBL" id="ANH80775.1"/>
    </source>
</evidence>
<accession>A0A1A9I0B0</accession>
<dbReference type="InterPro" id="IPR012910">
    <property type="entry name" value="Plug_dom"/>
</dbReference>
<keyword evidence="4 7" id="KW-0812">Transmembrane</keyword>
<evidence type="ECO:0000256" key="5">
    <source>
        <dbReference type="ARBA" id="ARBA00023136"/>
    </source>
</evidence>
<gene>
    <name evidence="10" type="ORF">A8C56_07085</name>
</gene>
<dbReference type="GO" id="GO:0009279">
    <property type="term" value="C:cell outer membrane"/>
    <property type="evidence" value="ECO:0007669"/>
    <property type="project" value="UniProtKB-SubCell"/>
</dbReference>
<evidence type="ECO:0000256" key="7">
    <source>
        <dbReference type="PROSITE-ProRule" id="PRU01360"/>
    </source>
</evidence>
<dbReference type="STRING" id="1176587.A8C56_07085"/>
<dbReference type="InterPro" id="IPR039426">
    <property type="entry name" value="TonB-dep_rcpt-like"/>
</dbReference>
<keyword evidence="5 7" id="KW-0472">Membrane</keyword>